<organism evidence="1 2">
    <name type="scientific">Ecytonucleospora hepatopenaei</name>
    <dbReference type="NCBI Taxonomy" id="646526"/>
    <lineage>
        <taxon>Eukaryota</taxon>
        <taxon>Fungi</taxon>
        <taxon>Fungi incertae sedis</taxon>
        <taxon>Microsporidia</taxon>
        <taxon>Enterocytozoonidae</taxon>
        <taxon>Ecytonucleospora</taxon>
    </lineage>
</organism>
<name>A0A1W0E5L9_9MICR</name>
<keyword evidence="2" id="KW-1185">Reference proteome</keyword>
<proteinExistence type="predicted"/>
<sequence>MFIFEFLWLKRRKNSFINDRINIYDVFNNSKSQNKYLVIDIDDLFYKTEKNFFINFIKPHKYASIILLYLSKHYNVFLTSTKIAPHSLLYEKLDFLNVTIGKLDKKSLKPVDLKKCIDKTYKIPHMIDFDDYIIYLHINNLLPLKNKKEEFLNFYEINKNIQKKRDEKISFYNQFIRNPSFLSFLFSKF</sequence>
<dbReference type="Proteomes" id="UP000192758">
    <property type="component" value="Unassembled WGS sequence"/>
</dbReference>
<reference evidence="1 2" key="1">
    <citation type="journal article" date="2017" name="Environ. Microbiol.">
        <title>Decay of the glycolytic pathway and adaptation to intranuclear parasitism within Enterocytozoonidae microsporidia.</title>
        <authorList>
            <person name="Wiredu Boakye D."/>
            <person name="Jaroenlak P."/>
            <person name="Prachumwat A."/>
            <person name="Williams T.A."/>
            <person name="Bateman K.S."/>
            <person name="Itsathitphaisarn O."/>
            <person name="Sritunyalucksana K."/>
            <person name="Paszkiewicz K.H."/>
            <person name="Moore K.A."/>
            <person name="Stentiford G.D."/>
            <person name="Williams B.A."/>
        </authorList>
    </citation>
    <scope>NUCLEOTIDE SEQUENCE [LARGE SCALE GENOMIC DNA]</scope>
    <source>
        <strain evidence="1 2">TH1</strain>
    </source>
</reference>
<protein>
    <submittedName>
        <fullName evidence="1">Uncharacterized protein</fullName>
    </submittedName>
</protein>
<dbReference type="AlphaFoldDB" id="A0A1W0E5L9"/>
<accession>A0A1W0E5L9</accession>
<dbReference type="VEuPathDB" id="MicrosporidiaDB:EHP00_47"/>
<evidence type="ECO:0000313" key="1">
    <source>
        <dbReference type="EMBL" id="OQS54541.1"/>
    </source>
</evidence>
<comment type="caution">
    <text evidence="1">The sequence shown here is derived from an EMBL/GenBank/DDBJ whole genome shotgun (WGS) entry which is preliminary data.</text>
</comment>
<gene>
    <name evidence="1" type="ORF">EHP00_47</name>
</gene>
<dbReference type="EMBL" id="MNPJ01000019">
    <property type="protein sequence ID" value="OQS54541.1"/>
    <property type="molecule type" value="Genomic_DNA"/>
</dbReference>
<evidence type="ECO:0000313" key="2">
    <source>
        <dbReference type="Proteomes" id="UP000192758"/>
    </source>
</evidence>